<keyword evidence="2" id="KW-1185">Reference proteome</keyword>
<dbReference type="EMBL" id="KV425925">
    <property type="protein sequence ID" value="KZV97806.1"/>
    <property type="molecule type" value="Genomic_DNA"/>
</dbReference>
<dbReference type="Proteomes" id="UP000077266">
    <property type="component" value="Unassembled WGS sequence"/>
</dbReference>
<dbReference type="AlphaFoldDB" id="A0A165LGG4"/>
<sequence length="171" mass="19207">MSQSIFPAPEVAHVHPGRVLIETTYGKAPLNPTWEGNPVHVVFNAKRDEVKGWLIEADEDPKHINIAPVFTLASHVDRLPVQLYLAEADKDHVPLTTTTDRKKAIKLNFIPENSFKDHPTRYYIAKEGTELLLTVVPPANFDDGFYGHLELKPLAGKENAQLWEVDPALLK</sequence>
<gene>
    <name evidence="1" type="ORF">EXIGLDRAFT_764014</name>
</gene>
<accession>A0A165LGG4</accession>
<organism evidence="1 2">
    <name type="scientific">Exidia glandulosa HHB12029</name>
    <dbReference type="NCBI Taxonomy" id="1314781"/>
    <lineage>
        <taxon>Eukaryota</taxon>
        <taxon>Fungi</taxon>
        <taxon>Dikarya</taxon>
        <taxon>Basidiomycota</taxon>
        <taxon>Agaricomycotina</taxon>
        <taxon>Agaricomycetes</taxon>
        <taxon>Auriculariales</taxon>
        <taxon>Exidiaceae</taxon>
        <taxon>Exidia</taxon>
    </lineage>
</organism>
<name>A0A165LGG4_EXIGL</name>
<protein>
    <submittedName>
        <fullName evidence="1">Uncharacterized protein</fullName>
    </submittedName>
</protein>
<dbReference type="InParanoid" id="A0A165LGG4"/>
<reference evidence="1 2" key="1">
    <citation type="journal article" date="2016" name="Mol. Biol. Evol.">
        <title>Comparative Genomics of Early-Diverging Mushroom-Forming Fungi Provides Insights into the Origins of Lignocellulose Decay Capabilities.</title>
        <authorList>
            <person name="Nagy L.G."/>
            <person name="Riley R."/>
            <person name="Tritt A."/>
            <person name="Adam C."/>
            <person name="Daum C."/>
            <person name="Floudas D."/>
            <person name="Sun H."/>
            <person name="Yadav J.S."/>
            <person name="Pangilinan J."/>
            <person name="Larsson K.H."/>
            <person name="Matsuura K."/>
            <person name="Barry K."/>
            <person name="Labutti K."/>
            <person name="Kuo R."/>
            <person name="Ohm R.A."/>
            <person name="Bhattacharya S.S."/>
            <person name="Shirouzu T."/>
            <person name="Yoshinaga Y."/>
            <person name="Martin F.M."/>
            <person name="Grigoriev I.V."/>
            <person name="Hibbett D.S."/>
        </authorList>
    </citation>
    <scope>NUCLEOTIDE SEQUENCE [LARGE SCALE GENOMIC DNA]</scope>
    <source>
        <strain evidence="1 2">HHB12029</strain>
    </source>
</reference>
<proteinExistence type="predicted"/>
<evidence type="ECO:0000313" key="1">
    <source>
        <dbReference type="EMBL" id="KZV97806.1"/>
    </source>
</evidence>
<evidence type="ECO:0000313" key="2">
    <source>
        <dbReference type="Proteomes" id="UP000077266"/>
    </source>
</evidence>